<accession>A0A075SQB8</accession>
<dbReference type="PATRIC" id="fig|1214179.4.peg.739"/>
<dbReference type="GO" id="GO:0030246">
    <property type="term" value="F:carbohydrate binding"/>
    <property type="evidence" value="ECO:0007669"/>
    <property type="project" value="InterPro"/>
</dbReference>
<evidence type="ECO:0000313" key="6">
    <source>
        <dbReference type="EMBL" id="AIG43225.1"/>
    </source>
</evidence>
<gene>
    <name evidence="6" type="ORF">ID09_03860</name>
</gene>
<organism evidence="6 7">
    <name type="scientific">Streptococcus suis 6407</name>
    <dbReference type="NCBI Taxonomy" id="1214179"/>
    <lineage>
        <taxon>Bacteria</taxon>
        <taxon>Bacillati</taxon>
        <taxon>Bacillota</taxon>
        <taxon>Bacilli</taxon>
        <taxon>Lactobacillales</taxon>
        <taxon>Streptococcaceae</taxon>
        <taxon>Streptococcus</taxon>
    </lineage>
</organism>
<keyword evidence="2" id="KW-0805">Transcription regulation</keyword>
<dbReference type="InterPro" id="IPR007324">
    <property type="entry name" value="Sugar-bd_dom_put"/>
</dbReference>
<dbReference type="SUPFAM" id="SSF46785">
    <property type="entry name" value="Winged helix' DNA-binding domain"/>
    <property type="match status" value="1"/>
</dbReference>
<dbReference type="Gene3D" id="1.10.10.60">
    <property type="entry name" value="Homeodomain-like"/>
    <property type="match status" value="1"/>
</dbReference>
<proteinExistence type="inferred from homology"/>
<dbReference type="GO" id="GO:0003677">
    <property type="term" value="F:DNA binding"/>
    <property type="evidence" value="ECO:0007669"/>
    <property type="project" value="UniProtKB-KW"/>
</dbReference>
<evidence type="ECO:0000256" key="2">
    <source>
        <dbReference type="ARBA" id="ARBA00023015"/>
    </source>
</evidence>
<dbReference type="GO" id="GO:0003700">
    <property type="term" value="F:DNA-binding transcription factor activity"/>
    <property type="evidence" value="ECO:0007669"/>
    <property type="project" value="InterPro"/>
</dbReference>
<evidence type="ECO:0000256" key="3">
    <source>
        <dbReference type="ARBA" id="ARBA00023125"/>
    </source>
</evidence>
<sequence>MKQEKRRQLAKIAYLYYEEGKSQAEIAAETGIYRTTVSRMLTKAKSEGIVKIEIQDFDRRLYRLEKYVQEKYGLKGLELVENSTDEDQLDLENRLAQAAADMLTNLIDDGKKVGFSWGRSLSLIVDKIGNHRMKCVKFVPIAGGPSHIHARYHVNTLIYDMANKFRGECSFINATIIQENQELAQGILSSKYFEELRADWKDLDVAAIGIGGRVDEKNRQWLDMLTTADFQALSDEGAVGETCCRGLNQYGQAIVEDLQKRTIAISLDDLKEVPDTIALAYGEEKAQAILAVLRAGYIHHLVTDERTIVKVLELDNDVHVHTNL</sequence>
<dbReference type="PANTHER" id="PTHR34294">
    <property type="entry name" value="TRANSCRIPTIONAL REGULATOR-RELATED"/>
    <property type="match status" value="1"/>
</dbReference>
<dbReference type="InterPro" id="IPR036390">
    <property type="entry name" value="WH_DNA-bd_sf"/>
</dbReference>
<dbReference type="PANTHER" id="PTHR34294:SF1">
    <property type="entry name" value="TRANSCRIPTIONAL REGULATOR LSRR"/>
    <property type="match status" value="1"/>
</dbReference>
<evidence type="ECO:0000256" key="4">
    <source>
        <dbReference type="ARBA" id="ARBA00023163"/>
    </source>
</evidence>
<dbReference type="Proteomes" id="UP000028185">
    <property type="component" value="Chromosome"/>
</dbReference>
<dbReference type="Pfam" id="PF04198">
    <property type="entry name" value="Sugar-bind"/>
    <property type="match status" value="1"/>
</dbReference>
<dbReference type="EMBL" id="CP008921">
    <property type="protein sequence ID" value="AIG43225.1"/>
    <property type="molecule type" value="Genomic_DNA"/>
</dbReference>
<dbReference type="SUPFAM" id="SSF100950">
    <property type="entry name" value="NagB/RpiA/CoA transferase-like"/>
    <property type="match status" value="1"/>
</dbReference>
<keyword evidence="4" id="KW-0804">Transcription</keyword>
<reference evidence="6 7" key="1">
    <citation type="journal article" date="2014" name="Genome Announc.">
        <title>Whole-Genome Sequence of Streptococcus suis Serotype 4 Reference Strain 6407.</title>
        <authorList>
            <person name="Wang K."/>
            <person name="Chen J."/>
            <person name="Yao H."/>
            <person name="Lu C."/>
        </authorList>
    </citation>
    <scope>NUCLEOTIDE SEQUENCE [LARGE SCALE GENOMIC DNA]</scope>
    <source>
        <strain evidence="6">6407</strain>
    </source>
</reference>
<comment type="similarity">
    <text evidence="1">Belongs to the SorC transcriptional regulatory family.</text>
</comment>
<evidence type="ECO:0000313" key="7">
    <source>
        <dbReference type="Proteomes" id="UP000028185"/>
    </source>
</evidence>
<feature type="domain" description="Sugar-binding" evidence="5">
    <location>
        <begin position="62"/>
        <end position="313"/>
    </location>
</feature>
<dbReference type="RefSeq" id="WP_024390765.1">
    <property type="nucleotide sequence ID" value="NZ_ALLE01000034.1"/>
</dbReference>
<dbReference type="Pfam" id="PF13412">
    <property type="entry name" value="HTH_24"/>
    <property type="match status" value="1"/>
</dbReference>
<name>A0A075SQB8_STRSU</name>
<dbReference type="HOGENOM" id="CLU_054506_1_0_9"/>
<evidence type="ECO:0000256" key="1">
    <source>
        <dbReference type="ARBA" id="ARBA00010466"/>
    </source>
</evidence>
<evidence type="ECO:0000259" key="5">
    <source>
        <dbReference type="Pfam" id="PF04198"/>
    </source>
</evidence>
<keyword evidence="3" id="KW-0238">DNA-binding</keyword>
<dbReference type="AlphaFoldDB" id="A0A075SQB8"/>
<protein>
    <submittedName>
        <fullName evidence="6">DeoR faimly transcriptional regulator</fullName>
    </submittedName>
</protein>
<dbReference type="InterPro" id="IPR037171">
    <property type="entry name" value="NagB/RpiA_transferase-like"/>
</dbReference>
<dbReference type="InterPro" id="IPR051054">
    <property type="entry name" value="SorC_transcr_regulators"/>
</dbReference>
<dbReference type="Gene3D" id="3.40.50.1360">
    <property type="match status" value="1"/>
</dbReference>